<gene>
    <name evidence="2" type="ORF">E6C55_18660</name>
</gene>
<keyword evidence="3" id="KW-1185">Reference proteome</keyword>
<dbReference type="Proteomes" id="UP000310636">
    <property type="component" value="Unassembled WGS sequence"/>
</dbReference>
<dbReference type="InterPro" id="IPR017853">
    <property type="entry name" value="GH"/>
</dbReference>
<dbReference type="RefSeq" id="WP_136371331.1">
    <property type="nucleotide sequence ID" value="NZ_SSOB01000024.1"/>
</dbReference>
<dbReference type="PRINTS" id="PR00743">
    <property type="entry name" value="GLHYDRLASE36"/>
</dbReference>
<feature type="active site" description="Nucleophile" evidence="1">
    <location>
        <position position="459"/>
    </location>
</feature>
<dbReference type="InterPro" id="IPR013785">
    <property type="entry name" value="Aldolase_TIM"/>
</dbReference>
<dbReference type="InterPro" id="IPR002252">
    <property type="entry name" value="Glyco_hydro_36"/>
</dbReference>
<dbReference type="EMBL" id="SSOB01000024">
    <property type="protein sequence ID" value="THF76557.1"/>
    <property type="molecule type" value="Genomic_DNA"/>
</dbReference>
<dbReference type="AlphaFoldDB" id="A0A4S4BQ64"/>
<feature type="active site" description="Proton donor" evidence="1">
    <location>
        <position position="527"/>
    </location>
</feature>
<dbReference type="Gene3D" id="2.70.98.60">
    <property type="entry name" value="alpha-galactosidase from lactobacil brevis"/>
    <property type="match status" value="1"/>
</dbReference>
<evidence type="ECO:0000256" key="1">
    <source>
        <dbReference type="PIRSR" id="PIRSR005536-1"/>
    </source>
</evidence>
<dbReference type="InterPro" id="IPR038417">
    <property type="entry name" value="Alpga-gal_N_sf"/>
</dbReference>
<name>A0A4S4BQ64_9BACL</name>
<accession>A0A4S4BQ64</accession>
<dbReference type="GO" id="GO:0004557">
    <property type="term" value="F:alpha-galactosidase activity"/>
    <property type="evidence" value="ECO:0007669"/>
    <property type="project" value="UniProtKB-UniRule"/>
</dbReference>
<comment type="caution">
    <text evidence="2">The sequence shown here is derived from an EMBL/GenBank/DDBJ whole genome shotgun (WGS) entry which is preliminary data.</text>
</comment>
<organism evidence="2 3">
    <name type="scientific">Cohnella fermenti</name>
    <dbReference type="NCBI Taxonomy" id="2565925"/>
    <lineage>
        <taxon>Bacteria</taxon>
        <taxon>Bacillati</taxon>
        <taxon>Bacillota</taxon>
        <taxon>Bacilli</taxon>
        <taxon>Bacillales</taxon>
        <taxon>Paenibacillaceae</taxon>
        <taxon>Cohnella</taxon>
    </lineage>
</organism>
<dbReference type="OrthoDB" id="9758822at2"/>
<protein>
    <submittedName>
        <fullName evidence="2">Alpha-galactosidase</fullName>
    </submittedName>
</protein>
<reference evidence="2 3" key="1">
    <citation type="submission" date="2019-04" db="EMBL/GenBank/DDBJ databases">
        <title>Cohnella sp. nov. isolated from preserved vegetables.</title>
        <authorList>
            <person name="Lin S.-Y."/>
            <person name="Hung M.-H."/>
            <person name="Young C.-C."/>
        </authorList>
    </citation>
    <scope>NUCLEOTIDE SEQUENCE [LARGE SCALE GENOMIC DNA]</scope>
    <source>
        <strain evidence="2 3">CC-MHH1044</strain>
    </source>
</reference>
<dbReference type="Gene3D" id="3.20.20.70">
    <property type="entry name" value="Aldolase class I"/>
    <property type="match status" value="1"/>
</dbReference>
<dbReference type="SUPFAM" id="SSF51445">
    <property type="entry name" value="(Trans)glycosidases"/>
    <property type="match status" value="1"/>
</dbReference>
<dbReference type="GO" id="GO:0016052">
    <property type="term" value="P:carbohydrate catabolic process"/>
    <property type="evidence" value="ECO:0007669"/>
    <property type="project" value="InterPro"/>
</dbReference>
<evidence type="ECO:0000313" key="2">
    <source>
        <dbReference type="EMBL" id="THF76557.1"/>
    </source>
</evidence>
<evidence type="ECO:0000313" key="3">
    <source>
        <dbReference type="Proteomes" id="UP000310636"/>
    </source>
</evidence>
<proteinExistence type="predicted"/>
<dbReference type="Pfam" id="PF02065">
    <property type="entry name" value="Melibiase"/>
    <property type="match status" value="1"/>
</dbReference>
<sequence>MERLEWIHEKMRLGFVREGGKLRQDMFQPRELPAPPERRYAAAAVVQAAAAGVPHGVHPGLASGHSLLAEQLVVSEIEPTDSGLRLHYRHEGLKLRFVADMEFIPGAAVIRQTTTVCNDGDRAVVLTHLSSLILQGIGLGGLGDWAMPGRIKVHYGRQAWSGEGQWLCEDADRLGLYRTSPYSLSHAAHWESRGSWSTGRFLPMVVVEDTQTGTVWYAQAETSSHWHIELGNRHEGASAAKGDDSLYLQIDGASEGFGGWTRTLQPQESFTTIPAAIGCCTGGIEDAVRELTIYRRTRLKPRQAWQEEFPAVFNDYMNCLWADPSPDKLLPLIRRAAELGLEVFCIDAGWFAAPGSYWGSSLGDWQPDGTRFGSEGLPGMVRRIRAAGMIPGVWLELEVCGEQAALAAKPDEWFLRRNGSRVGGGERWFMNFTHPEVRLYLHEAIDRLVAMGVGFIKNDYNGCVGCGDDTLGASAADGLIRHARAVYSFLDEARAKHPGLIIEGCASGGMRADYGLLSHVHLVSSSDQEHYAKYPSILGGMLAAVLPEQNGIWAYPYPLLVEHRDRPERLDDADYRQEMADGEQTIFNMVNGLCGNLYLSGRVDKADECNAALIKEAVALYKAERAHIRSSHPIWPLGFRAVADTDNWNSVGLANMQGDRIVLAVWRLDGEEETATLPVRGWAGCTAEVRQIYPAAPDRQAEFGYDSVNGRLRVRLPLRRQARLFELRKPGPTDEQNDSR</sequence>
<dbReference type="CDD" id="cd14791">
    <property type="entry name" value="GH36"/>
    <property type="match status" value="1"/>
</dbReference>